<dbReference type="KEGG" id="pta:HPL003_01240"/>
<dbReference type="RefSeq" id="WP_014277816.1">
    <property type="nucleotide sequence ID" value="NC_016641.1"/>
</dbReference>
<evidence type="ECO:0000256" key="4">
    <source>
        <dbReference type="ARBA" id="ARBA00031448"/>
    </source>
</evidence>
<proteinExistence type="inferred from homology"/>
<dbReference type="InterPro" id="IPR018120">
    <property type="entry name" value="Glyco_hydro_1_AS"/>
</dbReference>
<dbReference type="SUPFAM" id="SSF51445">
    <property type="entry name" value="(Trans)glycosidases"/>
    <property type="match status" value="1"/>
</dbReference>
<dbReference type="GO" id="GO:0008422">
    <property type="term" value="F:beta-glucosidase activity"/>
    <property type="evidence" value="ECO:0007669"/>
    <property type="project" value="TreeGrafter"/>
</dbReference>
<dbReference type="GO" id="GO:0005829">
    <property type="term" value="C:cytosol"/>
    <property type="evidence" value="ECO:0007669"/>
    <property type="project" value="TreeGrafter"/>
</dbReference>
<dbReference type="PRINTS" id="PR00131">
    <property type="entry name" value="GLHYDRLASE1"/>
</dbReference>
<evidence type="ECO:0000313" key="11">
    <source>
        <dbReference type="Proteomes" id="UP000005876"/>
    </source>
</evidence>
<evidence type="ECO:0000256" key="3">
    <source>
        <dbReference type="ARBA" id="ARBA00023295"/>
    </source>
</evidence>
<feature type="active site" description="Nucleophile" evidence="7">
    <location>
        <position position="381"/>
    </location>
</feature>
<evidence type="ECO:0000313" key="10">
    <source>
        <dbReference type="EMBL" id="AET57032.1"/>
    </source>
</evidence>
<dbReference type="OrthoDB" id="108629at2"/>
<reference evidence="11" key="1">
    <citation type="submission" date="2011-11" db="EMBL/GenBank/DDBJ databases">
        <title>Complete sequence of Paenibacillus terrae HPL-003.</title>
        <authorList>
            <person name="Shin S.H."/>
            <person name="Kim S."/>
            <person name="Kim J.Y."/>
        </authorList>
    </citation>
    <scope>NUCLEOTIDE SEQUENCE [LARGE SCALE GENOMIC DNA]</scope>
    <source>
        <strain evidence="11">HPL-003</strain>
    </source>
</reference>
<evidence type="ECO:0000256" key="9">
    <source>
        <dbReference type="RuleBase" id="RU004468"/>
    </source>
</evidence>
<dbReference type="Pfam" id="PF00232">
    <property type="entry name" value="Glyco_hydro_1"/>
    <property type="match status" value="1"/>
</dbReference>
<reference evidence="10 11" key="3">
    <citation type="journal article" date="2012" name="J. Bacteriol.">
        <title>Genome Sequence of Paenibacillus terrae HPL-003, a Xylanase-Producing Bacterium Isolated from Soil Found in Forest Residue.</title>
        <authorList>
            <person name="Shin S.H."/>
            <person name="Kim S."/>
            <person name="Kim J.Y."/>
            <person name="Song H.Y."/>
            <person name="Cho S.J."/>
            <person name="Kim D.R."/>
            <person name="Lee K.I."/>
            <person name="Lim H.K."/>
            <person name="Park N.J."/>
            <person name="Hwang I.T."/>
            <person name="Yang K.S."/>
        </authorList>
    </citation>
    <scope>NUCLEOTIDE SEQUENCE [LARGE SCALE GENOMIC DNA]</scope>
    <source>
        <strain evidence="10 11">HPL-003</strain>
    </source>
</reference>
<evidence type="ECO:0000256" key="6">
    <source>
        <dbReference type="ARBA" id="ARBA00079432"/>
    </source>
</evidence>
<dbReference type="InterPro" id="IPR033132">
    <property type="entry name" value="GH_1_N_CS"/>
</dbReference>
<reference key="2">
    <citation type="submission" date="2011-11" db="EMBL/GenBank/DDBJ databases">
        <authorList>
            <person name="Shin S.H."/>
            <person name="Kim S."/>
            <person name="Kim J.Y."/>
        </authorList>
    </citation>
    <scope>NUCLEOTIDE SEQUENCE</scope>
    <source>
        <strain>HPL-003</strain>
    </source>
</reference>
<evidence type="ECO:0000256" key="2">
    <source>
        <dbReference type="ARBA" id="ARBA00022801"/>
    </source>
</evidence>
<gene>
    <name evidence="10" type="ordered locus">HPL003_01240</name>
</gene>
<dbReference type="FunFam" id="3.20.20.80:FF:000004">
    <property type="entry name" value="Beta-glucosidase 6-phospho-beta-glucosidase"/>
    <property type="match status" value="1"/>
</dbReference>
<protein>
    <recommendedName>
        <fullName evidence="6">Amygdalase</fullName>
    </recommendedName>
    <alternativeName>
        <fullName evidence="4">Cellobiase</fullName>
    </alternativeName>
    <alternativeName>
        <fullName evidence="5">Gentiobiase</fullName>
    </alternativeName>
</protein>
<dbReference type="Gene3D" id="3.20.20.80">
    <property type="entry name" value="Glycosidases"/>
    <property type="match status" value="1"/>
</dbReference>
<dbReference type="InterPro" id="IPR017853">
    <property type="entry name" value="GH"/>
</dbReference>
<accession>G7VVJ8</accession>
<dbReference type="PANTHER" id="PTHR10353">
    <property type="entry name" value="GLYCOSYL HYDROLASE"/>
    <property type="match status" value="1"/>
</dbReference>
<dbReference type="Proteomes" id="UP000005876">
    <property type="component" value="Chromosome"/>
</dbReference>
<evidence type="ECO:0000256" key="8">
    <source>
        <dbReference type="RuleBase" id="RU003690"/>
    </source>
</evidence>
<dbReference type="PROSITE" id="PS00572">
    <property type="entry name" value="GLYCOSYL_HYDROL_F1_1"/>
    <property type="match status" value="1"/>
</dbReference>
<comment type="similarity">
    <text evidence="1 8">Belongs to the glycosyl hydrolase 1 family.</text>
</comment>
<dbReference type="EMBL" id="CP003107">
    <property type="protein sequence ID" value="AET57032.1"/>
    <property type="molecule type" value="Genomic_DNA"/>
</dbReference>
<evidence type="ECO:0000256" key="7">
    <source>
        <dbReference type="PROSITE-ProRule" id="PRU10055"/>
    </source>
</evidence>
<evidence type="ECO:0000256" key="1">
    <source>
        <dbReference type="ARBA" id="ARBA00010838"/>
    </source>
</evidence>
<sequence>MTFSNDFMWGGATAANQVEGAWNVGGKGPSTQDHIAQGSREVIRKYTENIEEGIIYPSHEAVDFYHHYKEDIAMFAEMGFKIYRMSIAWTRIFPNGDDAEPNKEGIEFYRSVFQELKKYGIEPLVTLSHYEMPYNLAIKYDGWADRKCIDFYLKYSETVFREYKGLVKYWLTFNEINSLSLSTGGYFNGGIMSIAGGFGPMEYPNETAEHISRRYTALHHQFIASAKAVNLAHEIDSNYQVGCMIAGLTSYPYTPNPDDMLAAQKQKREQLFFAGDIHVKGEYPYYMKRYFKENGINITMESGDADVLKSGTVDFFTFSYYSTGCISTDPEAEKTGGNLIFGVKNPYLDTSDWGWQIDPKGLRYFLNEFYDRYRLPIIITENGLGADDTLEADGSVHDPYRIEYMRQHFQQMEEAIKDGVDLIGYTAWGCIDIVSLSTGEMKKRYGMIYVDKDEKGNGSLKRYRKDSFYWYKKVIESNGEDLS</sequence>
<keyword evidence="2 9" id="KW-0378">Hydrolase</keyword>
<dbReference type="PANTHER" id="PTHR10353:SF122">
    <property type="entry name" value="6-PHOSPHO-BETA-GLUCOSIDASE ASCB-RELATED"/>
    <property type="match status" value="1"/>
</dbReference>
<dbReference type="InterPro" id="IPR001360">
    <property type="entry name" value="Glyco_hydro_1"/>
</dbReference>
<dbReference type="STRING" id="985665.HPL003_01240"/>
<evidence type="ECO:0000256" key="5">
    <source>
        <dbReference type="ARBA" id="ARBA00032194"/>
    </source>
</evidence>
<dbReference type="AlphaFoldDB" id="G7VVJ8"/>
<dbReference type="PROSITE" id="PS00653">
    <property type="entry name" value="GLYCOSYL_HYDROL_F1_2"/>
    <property type="match status" value="1"/>
</dbReference>
<dbReference type="eggNOG" id="COG2723">
    <property type="taxonomic scope" value="Bacteria"/>
</dbReference>
<organism evidence="10 11">
    <name type="scientific">Paenibacillus terrae (strain HPL-003)</name>
    <dbReference type="NCBI Taxonomy" id="985665"/>
    <lineage>
        <taxon>Bacteria</taxon>
        <taxon>Bacillati</taxon>
        <taxon>Bacillota</taxon>
        <taxon>Bacilli</taxon>
        <taxon>Bacillales</taxon>
        <taxon>Paenibacillaceae</taxon>
        <taxon>Paenibacillus</taxon>
    </lineage>
</organism>
<keyword evidence="3 9" id="KW-0326">Glycosidase</keyword>
<dbReference type="GO" id="GO:0016052">
    <property type="term" value="P:carbohydrate catabolic process"/>
    <property type="evidence" value="ECO:0007669"/>
    <property type="project" value="TreeGrafter"/>
</dbReference>
<dbReference type="HOGENOM" id="CLU_001859_0_2_9"/>
<name>G7VVJ8_PAETH</name>